<protein>
    <submittedName>
        <fullName evidence="1">Uncharacterized protein</fullName>
    </submittedName>
</protein>
<organism evidence="1 2">
    <name type="scientific">Limimaricola cinnabarinus LL-001</name>
    <dbReference type="NCBI Taxonomy" id="1337093"/>
    <lineage>
        <taxon>Bacteria</taxon>
        <taxon>Pseudomonadati</taxon>
        <taxon>Pseudomonadota</taxon>
        <taxon>Alphaproteobacteria</taxon>
        <taxon>Rhodobacterales</taxon>
        <taxon>Paracoccaceae</taxon>
        <taxon>Limimaricola</taxon>
    </lineage>
</organism>
<dbReference type="Proteomes" id="UP000016566">
    <property type="component" value="Unassembled WGS sequence"/>
</dbReference>
<dbReference type="AlphaFoldDB" id="U3AJB0"/>
<comment type="caution">
    <text evidence="1">The sequence shown here is derived from an EMBL/GenBank/DDBJ whole genome shotgun (WGS) entry which is preliminary data.</text>
</comment>
<name>U3AJB0_9RHOB</name>
<dbReference type="STRING" id="1337093.MBELCI_0920"/>
<dbReference type="EMBL" id="BATB01000007">
    <property type="protein sequence ID" value="GAD54868.1"/>
    <property type="molecule type" value="Genomic_DNA"/>
</dbReference>
<proteinExistence type="predicted"/>
<keyword evidence="2" id="KW-1185">Reference proteome</keyword>
<evidence type="ECO:0000313" key="1">
    <source>
        <dbReference type="EMBL" id="GAD54868.1"/>
    </source>
</evidence>
<accession>U3AJB0</accession>
<sequence length="40" mass="4200">MWPAARGAWRDVAAFQGAVPVLGRSPTGVAARAPCCNLFK</sequence>
<evidence type="ECO:0000313" key="2">
    <source>
        <dbReference type="Proteomes" id="UP000016566"/>
    </source>
</evidence>
<reference evidence="1" key="1">
    <citation type="journal article" date="2013" name="Genome Announc.">
        <title>Draft Genome Sequence of Loktanella cinnabarina LL-001T, Isolated from Deep-Sea Floor Sediment.</title>
        <authorList>
            <person name="Nishi S."/>
            <person name="Tsubouchi T."/>
            <person name="Takaki Y."/>
            <person name="Koyanagi R."/>
            <person name="Satoh N."/>
            <person name="Maruyama T."/>
            <person name="Hatada Y."/>
        </authorList>
    </citation>
    <scope>NUCLEOTIDE SEQUENCE [LARGE SCALE GENOMIC DNA]</scope>
    <source>
        <strain evidence="1">LL-001</strain>
    </source>
</reference>
<gene>
    <name evidence="1" type="ORF">MBELCI_0920</name>
</gene>